<dbReference type="InterPro" id="IPR051588">
    <property type="entry name" value="Cobalamin_Transport"/>
</dbReference>
<evidence type="ECO:0000259" key="3">
    <source>
        <dbReference type="Pfam" id="PF14478"/>
    </source>
</evidence>
<organism evidence="4 5">
    <name type="scientific">candidate division WS6 bacterium GW2011_GWA2_37_6</name>
    <dbReference type="NCBI Taxonomy" id="1619087"/>
    <lineage>
        <taxon>Bacteria</taxon>
        <taxon>Candidatus Dojkabacteria</taxon>
    </lineage>
</organism>
<gene>
    <name evidence="4" type="ORF">US52_C0002G0003</name>
</gene>
<dbReference type="PANTHER" id="PTHR10559">
    <property type="entry name" value="TRANSCOBALAMIN-1/GASTRIC INTRINSIC FACTOR"/>
    <property type="match status" value="1"/>
</dbReference>
<feature type="region of interest" description="Disordered" evidence="1">
    <location>
        <begin position="37"/>
        <end position="56"/>
    </location>
</feature>
<sequence>MYIKMKNLSRNTLIAIISIIAVITLSTAGFLYLQDRSSNSDTKSGNKDQNEQVLAESTSKEVSIKVTNKDNTETYKVGYNSSEELNAFDILQRLQEENENFEFSFQEYDFGAMITSINGVTPAENQFWKLQVNGQDSQTGVSAYIVKEEDELGFIIDNMIF</sequence>
<feature type="transmembrane region" description="Helical" evidence="2">
    <location>
        <begin position="12"/>
        <end position="33"/>
    </location>
</feature>
<dbReference type="PANTHER" id="PTHR10559:SF18">
    <property type="entry name" value="TRANSCOBALAMIN II"/>
    <property type="match status" value="1"/>
</dbReference>
<dbReference type="EMBL" id="LBTH01000002">
    <property type="protein sequence ID" value="KKQ36310.1"/>
    <property type="molecule type" value="Genomic_DNA"/>
</dbReference>
<keyword evidence="2" id="KW-1133">Transmembrane helix</keyword>
<feature type="domain" description="Transcobalamin-like C-terminal" evidence="3">
    <location>
        <begin position="87"/>
        <end position="152"/>
    </location>
</feature>
<evidence type="ECO:0000313" key="5">
    <source>
        <dbReference type="Proteomes" id="UP000034852"/>
    </source>
</evidence>
<comment type="caution">
    <text evidence="4">The sequence shown here is derived from an EMBL/GenBank/DDBJ whole genome shotgun (WGS) entry which is preliminary data.</text>
</comment>
<dbReference type="InterPro" id="IPR027954">
    <property type="entry name" value="Transcobalamin-like_C"/>
</dbReference>
<evidence type="ECO:0000256" key="1">
    <source>
        <dbReference type="SAM" id="MobiDB-lite"/>
    </source>
</evidence>
<dbReference type="Pfam" id="PF14478">
    <property type="entry name" value="DUF4430"/>
    <property type="match status" value="1"/>
</dbReference>
<reference evidence="4 5" key="1">
    <citation type="journal article" date="2015" name="Nature">
        <title>rRNA introns, odd ribosomes, and small enigmatic genomes across a large radiation of phyla.</title>
        <authorList>
            <person name="Brown C.T."/>
            <person name="Hug L.A."/>
            <person name="Thomas B.C."/>
            <person name="Sharon I."/>
            <person name="Castelle C.J."/>
            <person name="Singh A."/>
            <person name="Wilkins M.J."/>
            <person name="Williams K.H."/>
            <person name="Banfield J.F."/>
        </authorList>
    </citation>
    <scope>NUCLEOTIDE SEQUENCE [LARGE SCALE GENOMIC DNA]</scope>
</reference>
<accession>A0A0G0HCP4</accession>
<keyword evidence="2" id="KW-0812">Transmembrane</keyword>
<dbReference type="Proteomes" id="UP000034852">
    <property type="component" value="Unassembled WGS sequence"/>
</dbReference>
<name>A0A0G0HCP4_9BACT</name>
<keyword evidence="2" id="KW-0472">Membrane</keyword>
<evidence type="ECO:0000256" key="2">
    <source>
        <dbReference type="SAM" id="Phobius"/>
    </source>
</evidence>
<dbReference type="Gene3D" id="2.170.130.30">
    <property type="match status" value="1"/>
</dbReference>
<proteinExistence type="predicted"/>
<dbReference type="AlphaFoldDB" id="A0A0G0HCP4"/>
<protein>
    <recommendedName>
        <fullName evidence="3">Transcobalamin-like C-terminal domain-containing protein</fullName>
    </recommendedName>
</protein>
<evidence type="ECO:0000313" key="4">
    <source>
        <dbReference type="EMBL" id="KKQ36310.1"/>
    </source>
</evidence>